<reference evidence="2 3" key="1">
    <citation type="submission" date="2023-11" db="EMBL/GenBank/DDBJ databases">
        <title>Peredibacter starrii A3.12.</title>
        <authorList>
            <person name="Mitchell R.J."/>
        </authorList>
    </citation>
    <scope>NUCLEOTIDE SEQUENCE [LARGE SCALE GENOMIC DNA]</scope>
    <source>
        <strain evidence="2 3">A3.12</strain>
    </source>
</reference>
<proteinExistence type="predicted"/>
<evidence type="ECO:0000313" key="2">
    <source>
        <dbReference type="EMBL" id="WPU67013.1"/>
    </source>
</evidence>
<dbReference type="EMBL" id="CP139487">
    <property type="protein sequence ID" value="WPU67013.1"/>
    <property type="molecule type" value="Genomic_DNA"/>
</dbReference>
<sequence length="150" mass="17132">MVSWNVKQSEEFQKWFDGADAVLRADILKNVELIKQMGPALGRPNVDTIKGSSIVNLKELRFKSGHQGNQVIRIFFVFDPDRNAVLLIGGDKAGSGDKTFYNTMIDQSEKIYLQYLEKRKKLIEEEEKKLKKEAEKKKISSKKAAKGKKK</sequence>
<name>A0AAX4HUZ7_9BACT</name>
<dbReference type="Pfam" id="PF05973">
    <property type="entry name" value="Gp49"/>
    <property type="match status" value="1"/>
</dbReference>
<accession>A0AAX4HUZ7</accession>
<evidence type="ECO:0000313" key="3">
    <source>
        <dbReference type="Proteomes" id="UP001324634"/>
    </source>
</evidence>
<dbReference type="Proteomes" id="UP001324634">
    <property type="component" value="Chromosome"/>
</dbReference>
<protein>
    <submittedName>
        <fullName evidence="2">Type II toxin-antitoxin system RelE/ParE family toxin</fullName>
    </submittedName>
</protein>
<dbReference type="KEGG" id="psti:SOO65_09640"/>
<feature type="compositionally biased region" description="Basic residues" evidence="1">
    <location>
        <begin position="139"/>
        <end position="150"/>
    </location>
</feature>
<gene>
    <name evidence="2" type="ORF">SOO65_09640</name>
</gene>
<dbReference type="RefSeq" id="WP_321399784.1">
    <property type="nucleotide sequence ID" value="NZ_CP139487.1"/>
</dbReference>
<evidence type="ECO:0000256" key="1">
    <source>
        <dbReference type="SAM" id="MobiDB-lite"/>
    </source>
</evidence>
<organism evidence="2 3">
    <name type="scientific">Peredibacter starrii</name>
    <dbReference type="NCBI Taxonomy" id="28202"/>
    <lineage>
        <taxon>Bacteria</taxon>
        <taxon>Pseudomonadati</taxon>
        <taxon>Bdellovibrionota</taxon>
        <taxon>Bacteriovoracia</taxon>
        <taxon>Bacteriovoracales</taxon>
        <taxon>Bacteriovoracaceae</taxon>
        <taxon>Peredibacter</taxon>
    </lineage>
</organism>
<keyword evidence="3" id="KW-1185">Reference proteome</keyword>
<dbReference type="AlphaFoldDB" id="A0AAX4HUZ7"/>
<dbReference type="InterPro" id="IPR009241">
    <property type="entry name" value="HigB-like"/>
</dbReference>
<feature type="region of interest" description="Disordered" evidence="1">
    <location>
        <begin position="130"/>
        <end position="150"/>
    </location>
</feature>